<evidence type="ECO:0000256" key="2">
    <source>
        <dbReference type="ARBA" id="ARBA00004728"/>
    </source>
</evidence>
<evidence type="ECO:0000313" key="12">
    <source>
        <dbReference type="Proteomes" id="UP000177701"/>
    </source>
</evidence>
<dbReference type="AlphaFoldDB" id="A0A1F5A7Q1"/>
<keyword evidence="9" id="KW-0444">Lipid biosynthesis</keyword>
<keyword evidence="9" id="KW-1208">Phospholipid metabolism</keyword>
<dbReference type="GO" id="GO:0003841">
    <property type="term" value="F:1-acylglycerol-3-phosphate O-acyltransferase activity"/>
    <property type="evidence" value="ECO:0007669"/>
    <property type="project" value="UniProtKB-UniRule"/>
</dbReference>
<dbReference type="Pfam" id="PF01553">
    <property type="entry name" value="Acyltransferase"/>
    <property type="match status" value="1"/>
</dbReference>
<keyword evidence="7 9" id="KW-0808">Transferase</keyword>
<accession>A0A1F5A7Q1</accession>
<comment type="catalytic activity">
    <reaction evidence="1 9">
        <text>a 1-acyl-sn-glycero-3-phosphate + an acyl-CoA = a 1,2-diacyl-sn-glycero-3-phosphate + CoA</text>
        <dbReference type="Rhea" id="RHEA:19709"/>
        <dbReference type="ChEBI" id="CHEBI:57287"/>
        <dbReference type="ChEBI" id="CHEBI:57970"/>
        <dbReference type="ChEBI" id="CHEBI:58342"/>
        <dbReference type="ChEBI" id="CHEBI:58608"/>
        <dbReference type="EC" id="2.3.1.51"/>
    </reaction>
</comment>
<proteinExistence type="inferred from homology"/>
<dbReference type="GO" id="GO:0006654">
    <property type="term" value="P:phosphatidic acid biosynthetic process"/>
    <property type="evidence" value="ECO:0007669"/>
    <property type="project" value="TreeGrafter"/>
</dbReference>
<organism evidence="11 12">
    <name type="scientific">Candidatus Sediminicultor quintus</name>
    <dbReference type="NCBI Taxonomy" id="1797291"/>
    <lineage>
        <taxon>Bacteria</taxon>
        <taxon>Pseudomonadati</taxon>
        <taxon>Atribacterota</taxon>
        <taxon>Candidatus Phoenicimicrobiia</taxon>
        <taxon>Candidatus Pheonicimicrobiales</taxon>
        <taxon>Candidatus Phoenicimicrobiaceae</taxon>
        <taxon>Candidatus Sediminicultor</taxon>
    </lineage>
</organism>
<keyword evidence="9" id="KW-0443">Lipid metabolism</keyword>
<feature type="domain" description="Phospholipid/glycerol acyltransferase" evidence="10">
    <location>
        <begin position="34"/>
        <end position="146"/>
    </location>
</feature>
<comment type="pathway">
    <text evidence="3">Lipid metabolism.</text>
</comment>
<comment type="domain">
    <text evidence="9">The HXXXXD motif is essential for acyltransferase activity and may constitute the binding site for the phosphate moiety of the glycerol-3-phosphate.</text>
</comment>
<dbReference type="PANTHER" id="PTHR10434:SF40">
    <property type="entry name" value="1-ACYL-SN-GLYCEROL-3-PHOSPHATE ACYLTRANSFERASE"/>
    <property type="match status" value="1"/>
</dbReference>
<evidence type="ECO:0000256" key="3">
    <source>
        <dbReference type="ARBA" id="ARBA00005189"/>
    </source>
</evidence>
<dbReference type="InterPro" id="IPR002123">
    <property type="entry name" value="Plipid/glycerol_acylTrfase"/>
</dbReference>
<dbReference type="SMART" id="SM00563">
    <property type="entry name" value="PlsC"/>
    <property type="match status" value="1"/>
</dbReference>
<dbReference type="SUPFAM" id="SSF69593">
    <property type="entry name" value="Glycerol-3-phosphate (1)-acyltransferase"/>
    <property type="match status" value="1"/>
</dbReference>
<evidence type="ECO:0000256" key="7">
    <source>
        <dbReference type="ARBA" id="ARBA00022679"/>
    </source>
</evidence>
<keyword evidence="9" id="KW-0594">Phospholipid biosynthesis</keyword>
<keyword evidence="8 9" id="KW-0012">Acyltransferase</keyword>
<dbReference type="NCBIfam" id="TIGR00530">
    <property type="entry name" value="AGP_acyltrn"/>
    <property type="match status" value="1"/>
</dbReference>
<dbReference type="CDD" id="cd07989">
    <property type="entry name" value="LPLAT_AGPAT-like"/>
    <property type="match status" value="1"/>
</dbReference>
<protein>
    <recommendedName>
        <fullName evidence="6 9">1-acyl-sn-glycerol-3-phosphate acyltransferase</fullName>
        <ecNumber evidence="5 9">2.3.1.51</ecNumber>
    </recommendedName>
</protein>
<reference evidence="11 12" key="1">
    <citation type="journal article" date="2016" name="Nat. Commun.">
        <title>Thousands of microbial genomes shed light on interconnected biogeochemical processes in an aquifer system.</title>
        <authorList>
            <person name="Anantharaman K."/>
            <person name="Brown C.T."/>
            <person name="Hug L.A."/>
            <person name="Sharon I."/>
            <person name="Castelle C.J."/>
            <person name="Probst A.J."/>
            <person name="Thomas B.C."/>
            <person name="Singh A."/>
            <person name="Wilkins M.J."/>
            <person name="Karaoz U."/>
            <person name="Brodie E.L."/>
            <person name="Williams K.H."/>
            <person name="Hubbard S.S."/>
            <person name="Banfield J.F."/>
        </authorList>
    </citation>
    <scope>NUCLEOTIDE SEQUENCE [LARGE SCALE GENOMIC DNA]</scope>
</reference>
<dbReference type="PANTHER" id="PTHR10434">
    <property type="entry name" value="1-ACYL-SN-GLYCEROL-3-PHOSPHATE ACYLTRANSFERASE"/>
    <property type="match status" value="1"/>
</dbReference>
<evidence type="ECO:0000256" key="5">
    <source>
        <dbReference type="ARBA" id="ARBA00013211"/>
    </source>
</evidence>
<dbReference type="EMBL" id="MEYH01000090">
    <property type="protein sequence ID" value="OGD14186.1"/>
    <property type="molecule type" value="Genomic_DNA"/>
</dbReference>
<evidence type="ECO:0000256" key="6">
    <source>
        <dbReference type="ARBA" id="ARBA00016139"/>
    </source>
</evidence>
<name>A0A1F5A7Q1_9BACT</name>
<evidence type="ECO:0000313" key="11">
    <source>
        <dbReference type="EMBL" id="OGD14186.1"/>
    </source>
</evidence>
<gene>
    <name evidence="11" type="ORF">A2V47_04530</name>
</gene>
<dbReference type="EC" id="2.3.1.51" evidence="5 9"/>
<dbReference type="GO" id="GO:0016020">
    <property type="term" value="C:membrane"/>
    <property type="evidence" value="ECO:0007669"/>
    <property type="project" value="InterPro"/>
</dbReference>
<comment type="similarity">
    <text evidence="4 9">Belongs to the 1-acyl-sn-glycerol-3-phosphate acyltransferase family.</text>
</comment>
<dbReference type="Proteomes" id="UP000177701">
    <property type="component" value="Unassembled WGS sequence"/>
</dbReference>
<dbReference type="InterPro" id="IPR004552">
    <property type="entry name" value="AGP_acyltrans"/>
</dbReference>
<comment type="caution">
    <text evidence="11">The sequence shown here is derived from an EMBL/GenBank/DDBJ whole genome shotgun (WGS) entry which is preliminary data.</text>
</comment>
<evidence type="ECO:0000256" key="4">
    <source>
        <dbReference type="ARBA" id="ARBA00008655"/>
    </source>
</evidence>
<comment type="pathway">
    <text evidence="2">Phospholipid metabolism; CDP-diacylglycerol biosynthesis; CDP-diacylglycerol from sn-glycerol 3-phosphate: step 2/3.</text>
</comment>
<sequence>MFYYVVRAACWFIFKIFWKINVVGIENVPKEGGLILASNHVSYLDPIVLGIAMKRKICFITKKEAFNNIFGSIILTHLNAFPVDRGKIDIRSLKKSLDILQEKKVLGIFPEGTRSLNGELQELKLGIIKIAMKTEVPILPVGIIGTHKIYPHGNVFPTLFKYSITVCCGPLQYFDKEKIGDKIYQKEALNILSQKMKELTNCHT</sequence>
<evidence type="ECO:0000259" key="10">
    <source>
        <dbReference type="SMART" id="SM00563"/>
    </source>
</evidence>
<evidence type="ECO:0000256" key="1">
    <source>
        <dbReference type="ARBA" id="ARBA00001141"/>
    </source>
</evidence>
<dbReference type="STRING" id="1797291.A2V47_04530"/>
<evidence type="ECO:0000256" key="8">
    <source>
        <dbReference type="ARBA" id="ARBA00023315"/>
    </source>
</evidence>
<evidence type="ECO:0000256" key="9">
    <source>
        <dbReference type="RuleBase" id="RU361267"/>
    </source>
</evidence>